<evidence type="ECO:0000259" key="2">
    <source>
        <dbReference type="Pfam" id="PF14637"/>
    </source>
</evidence>
<feature type="compositionally biased region" description="Polar residues" evidence="1">
    <location>
        <begin position="846"/>
        <end position="864"/>
    </location>
</feature>
<protein>
    <recommendedName>
        <fullName evidence="6">Folliculin</fullName>
    </recommendedName>
</protein>
<evidence type="ECO:0000259" key="3">
    <source>
        <dbReference type="Pfam" id="PF14638"/>
    </source>
</evidence>
<dbReference type="Pfam" id="PF14638">
    <property type="entry name" value="FNIP_C"/>
    <property type="match status" value="1"/>
</dbReference>
<dbReference type="EMBL" id="JTDE01000847">
    <property type="protein sequence ID" value="KAF7260206.1"/>
    <property type="molecule type" value="Genomic_DNA"/>
</dbReference>
<dbReference type="InterPro" id="IPR028086">
    <property type="entry name" value="FNIP_C_dom"/>
</dbReference>
<sequence length="1012" mass="110540">MPFAFFRKALGLKKINEDKEFDEFLKCFERPDTCYVNNLHKGFRRSIRCIVLGNEGRKVFYDSFSYKDTHKSLPVLSAGLKQTNLADFVFGSDFLSTTKDLLYSIKVHDISSTGQLLITRFVSDLDDWRDLQTSGKRHFVSKRSSSSVPQLPCRSEVITQNSAVLCVILNLEGPNSQTSQSANKMGNSSSGFNSRRSVTSVAAEEKHACRTSDSSIQRSVDVTAKRFYRMLFEHCAPLSVMLEALATDAFMAVSKTTKGHWVGTGAQCAEAISFAYETFIKSFRDFCAPRLSFPIWSTLNNALYVNSDTTGSRIDRVSSWLNMDCDCSFYPDSYDGNSLATYDSLVNSFLRCCIDPLISKGGREHRYFLGQLITGILMLHPGWVASLTSSPTACPVSPPFSPLHSSGCTVLPNVLLSQLLMQSGCMDTNLECLGGSIFNCTILTGQSRKYLLALLYFTTYFLRFTSILFTNEYVPDLGRADLFELEQQKRQSRVGVKARRKSGSAASTCGDAHDSGISSQEDLTVSVYSASTGSSPTHASGMALCMPNRLTRDQCRMAELAAQVAVSREAAAAAGLHPANFNTVPSKPTTDIPNQPDPGAFLPGHGTSQSRLTEIPLLIEKYVAGQDDMCYCLPLESYPGQSVPDMCVQPCSSRVSPVIPTGSGNLALYSGMSDSSPALSISATGAPHKSSPPCGTSPRCTAYSVGASQPRPSEVLRAAQPQNAQSPSIFNTHWEPPSNVCDSPFITNHHLIGNSVCDHFCCGLTLQATSEHPDSFRTRLTEYLHQWLKLGPLIIRGVNLSTKKVSLENHVPHRLPHKHAKISNWCASALIANADNKTVEIMTLRQTGARDSNTPPGDLSASTRFHQRPSRHSFCQLGGRWGSKPDLGDGGNGSTTTRRNSPPETPHSLPIEPAPLVLRLIEQVHLVSERASCASLALRDLEGALYVIYQKSRVLADLLIKTGPSLLRNPDRMAVVAGCTTNDVPLLLSTAASYCLQAAAILTEYHSDWWIG</sequence>
<evidence type="ECO:0000313" key="5">
    <source>
        <dbReference type="Proteomes" id="UP000822476"/>
    </source>
</evidence>
<gene>
    <name evidence="4" type="ORF">EG68_02968</name>
</gene>
<dbReference type="GO" id="GO:0005737">
    <property type="term" value="C:cytoplasm"/>
    <property type="evidence" value="ECO:0007669"/>
    <property type="project" value="TreeGrafter"/>
</dbReference>
<dbReference type="Pfam" id="PF14637">
    <property type="entry name" value="FNIP_M"/>
    <property type="match status" value="1"/>
</dbReference>
<dbReference type="GO" id="GO:0051087">
    <property type="term" value="F:protein-folding chaperone binding"/>
    <property type="evidence" value="ECO:0007669"/>
    <property type="project" value="TreeGrafter"/>
</dbReference>
<evidence type="ECO:0000256" key="1">
    <source>
        <dbReference type="SAM" id="MobiDB-lite"/>
    </source>
</evidence>
<name>A0A8S9Z3U8_9TREM</name>
<dbReference type="OrthoDB" id="6267753at2759"/>
<keyword evidence="5" id="KW-1185">Reference proteome</keyword>
<dbReference type="PANTHER" id="PTHR21634">
    <property type="entry name" value="RE13835P"/>
    <property type="match status" value="1"/>
</dbReference>
<reference evidence="4" key="1">
    <citation type="submission" date="2019-07" db="EMBL/GenBank/DDBJ databases">
        <title>Annotation for the trematode Paragonimus miyazaki's.</title>
        <authorList>
            <person name="Choi Y.-J."/>
        </authorList>
    </citation>
    <scope>NUCLEOTIDE SEQUENCE</scope>
    <source>
        <strain evidence="4">Japan</strain>
    </source>
</reference>
<dbReference type="PANTHER" id="PTHR21634:SF9">
    <property type="entry name" value="RE13835P"/>
    <property type="match status" value="1"/>
</dbReference>
<dbReference type="InterPro" id="IPR028085">
    <property type="entry name" value="FNIP_mid_dom"/>
</dbReference>
<feature type="domain" description="Folliculin-interacting protein C-terminal" evidence="3">
    <location>
        <begin position="755"/>
        <end position="994"/>
    </location>
</feature>
<evidence type="ECO:0000313" key="4">
    <source>
        <dbReference type="EMBL" id="KAF7260206.1"/>
    </source>
</evidence>
<feature type="region of interest" description="Disordered" evidence="1">
    <location>
        <begin position="846"/>
        <end position="910"/>
    </location>
</feature>
<proteinExistence type="predicted"/>
<dbReference type="GO" id="GO:0042030">
    <property type="term" value="F:ATPase inhibitor activity"/>
    <property type="evidence" value="ECO:0007669"/>
    <property type="project" value="TreeGrafter"/>
</dbReference>
<accession>A0A8S9Z3U8</accession>
<organism evidence="4 5">
    <name type="scientific">Paragonimus skrjabini miyazakii</name>
    <dbReference type="NCBI Taxonomy" id="59628"/>
    <lineage>
        <taxon>Eukaryota</taxon>
        <taxon>Metazoa</taxon>
        <taxon>Spiralia</taxon>
        <taxon>Lophotrochozoa</taxon>
        <taxon>Platyhelminthes</taxon>
        <taxon>Trematoda</taxon>
        <taxon>Digenea</taxon>
        <taxon>Plagiorchiida</taxon>
        <taxon>Troglotremata</taxon>
        <taxon>Troglotrematidae</taxon>
        <taxon>Paragonimus</taxon>
    </lineage>
</organism>
<evidence type="ECO:0008006" key="6">
    <source>
        <dbReference type="Google" id="ProtNLM"/>
    </source>
</evidence>
<feature type="domain" description="Folliculin-interacting protein middle" evidence="2">
    <location>
        <begin position="223"/>
        <end position="467"/>
    </location>
</feature>
<comment type="caution">
    <text evidence="4">The sequence shown here is derived from an EMBL/GenBank/DDBJ whole genome shotgun (WGS) entry which is preliminary data.</text>
</comment>
<dbReference type="Proteomes" id="UP000822476">
    <property type="component" value="Unassembled WGS sequence"/>
</dbReference>
<dbReference type="AlphaFoldDB" id="A0A8S9Z3U8"/>